<evidence type="ECO:0008006" key="14">
    <source>
        <dbReference type="Google" id="ProtNLM"/>
    </source>
</evidence>
<keyword evidence="3 9" id="KW-0812">Transmembrane</keyword>
<dbReference type="PROSITE" id="PS50929">
    <property type="entry name" value="ABC_TM1F"/>
    <property type="match status" value="1"/>
</dbReference>
<dbReference type="InterPro" id="IPR027417">
    <property type="entry name" value="P-loop_NTPase"/>
</dbReference>
<evidence type="ECO:0000259" key="10">
    <source>
        <dbReference type="PROSITE" id="PS50893"/>
    </source>
</evidence>
<evidence type="ECO:0000313" key="13">
    <source>
        <dbReference type="Proteomes" id="UP000039046"/>
    </source>
</evidence>
<keyword evidence="2" id="KW-0813">Transport</keyword>
<evidence type="ECO:0000256" key="6">
    <source>
        <dbReference type="ARBA" id="ARBA00022989"/>
    </source>
</evidence>
<dbReference type="EMBL" id="CDHN01000002">
    <property type="protein sequence ID" value="CEJ83703.1"/>
    <property type="molecule type" value="Genomic_DNA"/>
</dbReference>
<gene>
    <name evidence="12" type="ORF">VHEMI03229</name>
</gene>
<dbReference type="InterPro" id="IPR003439">
    <property type="entry name" value="ABC_transporter-like_ATP-bd"/>
</dbReference>
<evidence type="ECO:0000256" key="3">
    <source>
        <dbReference type="ARBA" id="ARBA00022692"/>
    </source>
</evidence>
<evidence type="ECO:0000256" key="1">
    <source>
        <dbReference type="ARBA" id="ARBA00004370"/>
    </source>
</evidence>
<dbReference type="HOGENOM" id="CLU_576440_0_0_1"/>
<dbReference type="SUPFAM" id="SSF52540">
    <property type="entry name" value="P-loop containing nucleoside triphosphate hydrolases"/>
    <property type="match status" value="1"/>
</dbReference>
<evidence type="ECO:0000259" key="11">
    <source>
        <dbReference type="PROSITE" id="PS50929"/>
    </source>
</evidence>
<dbReference type="GO" id="GO:0005524">
    <property type="term" value="F:ATP binding"/>
    <property type="evidence" value="ECO:0007669"/>
    <property type="project" value="UniProtKB-KW"/>
</dbReference>
<organism evidence="12 13">
    <name type="scientific">[Torrubiella] hemipterigena</name>
    <dbReference type="NCBI Taxonomy" id="1531966"/>
    <lineage>
        <taxon>Eukaryota</taxon>
        <taxon>Fungi</taxon>
        <taxon>Dikarya</taxon>
        <taxon>Ascomycota</taxon>
        <taxon>Pezizomycotina</taxon>
        <taxon>Sordariomycetes</taxon>
        <taxon>Hypocreomycetidae</taxon>
        <taxon>Hypocreales</taxon>
        <taxon>Clavicipitaceae</taxon>
        <taxon>Clavicipitaceae incertae sedis</taxon>
        <taxon>'Torrubiella' clade</taxon>
    </lineage>
</organism>
<accession>A0A0A1TCW1</accession>
<dbReference type="InterPro" id="IPR050173">
    <property type="entry name" value="ABC_transporter_C-like"/>
</dbReference>
<keyword evidence="6 9" id="KW-1133">Transmembrane helix</keyword>
<dbReference type="SMART" id="SM00382">
    <property type="entry name" value="AAA"/>
    <property type="match status" value="1"/>
</dbReference>
<dbReference type="Gene3D" id="3.40.50.300">
    <property type="entry name" value="P-loop containing nucleotide triphosphate hydrolases"/>
    <property type="match status" value="1"/>
</dbReference>
<feature type="domain" description="ABC transporter" evidence="10">
    <location>
        <begin position="216"/>
        <end position="446"/>
    </location>
</feature>
<keyword evidence="13" id="KW-1185">Reference proteome</keyword>
<feature type="domain" description="ABC transmembrane type-1" evidence="11">
    <location>
        <begin position="1"/>
        <end position="185"/>
    </location>
</feature>
<evidence type="ECO:0000256" key="2">
    <source>
        <dbReference type="ARBA" id="ARBA00022448"/>
    </source>
</evidence>
<sequence length="474" mass="51396">MSKNAVVTLMSGDVECLTSGVREIHQVWGCIVDLVISMYLLYQEIGLASLLVVVPALVCFFLSEKVSDGIGPARGGWAQASQDRVAQTSTFLSQIKSLKMMGLTDLVKKILQTLRIHEVDKSRLFRMFIVWIIGVANVSNLLTPAIIIVGSRGLTLSQAFTSLSIVNLVSVPISELSTIHPTLVASTACLEHIQAFLHSPAKQDDRIHSNTVSPLIQLQDVSTALIGKNKAMLKNVSLDIHESTVNMVIGPVGSGKSMFLKMLLGETSVSSGILSIGHKSLPVAFCDQSPWLRNVSIRQNILVSMQFDEPFYARVLSICSLETDLAALPQGDLTLVGSGGVSLSGGQRHRVALARALYSRKDILILDDVFSALDVATSAKIARTLLGPGGYLRETRQTAILATSSKQHLSLADNVIVLDQEHKVKLTGKYATIMADYSLQKLQTDESQEESSQDVNNDVAQERDEDIKSDSIAD</sequence>
<dbReference type="InterPro" id="IPR036640">
    <property type="entry name" value="ABC1_TM_sf"/>
</dbReference>
<comment type="subcellular location">
    <subcellularLocation>
        <location evidence="1">Membrane</location>
    </subcellularLocation>
</comment>
<keyword evidence="5" id="KW-0067">ATP-binding</keyword>
<dbReference type="Gene3D" id="1.20.1560.10">
    <property type="entry name" value="ABC transporter type 1, transmembrane domain"/>
    <property type="match status" value="1"/>
</dbReference>
<dbReference type="OrthoDB" id="6500128at2759"/>
<feature type="region of interest" description="Disordered" evidence="8">
    <location>
        <begin position="442"/>
        <end position="474"/>
    </location>
</feature>
<evidence type="ECO:0000256" key="5">
    <source>
        <dbReference type="ARBA" id="ARBA00022840"/>
    </source>
</evidence>
<evidence type="ECO:0000256" key="9">
    <source>
        <dbReference type="SAM" id="Phobius"/>
    </source>
</evidence>
<dbReference type="AlphaFoldDB" id="A0A0A1TCW1"/>
<reference evidence="12 13" key="1">
    <citation type="journal article" date="2015" name="Genome Announc.">
        <title>Draft Genome Sequence and Gene Annotation of the Entomopathogenic Fungus Verticillium hemipterigenum.</title>
        <authorList>
            <person name="Horn F."/>
            <person name="Habel A."/>
            <person name="Scharf D.H."/>
            <person name="Dworschak J."/>
            <person name="Brakhage A.A."/>
            <person name="Guthke R."/>
            <person name="Hertweck C."/>
            <person name="Linde J."/>
        </authorList>
    </citation>
    <scope>NUCLEOTIDE SEQUENCE [LARGE SCALE GENOMIC DNA]</scope>
</reference>
<dbReference type="InterPro" id="IPR011527">
    <property type="entry name" value="ABC1_TM_dom"/>
</dbReference>
<dbReference type="InterPro" id="IPR003593">
    <property type="entry name" value="AAA+_ATPase"/>
</dbReference>
<proteinExistence type="predicted"/>
<dbReference type="Proteomes" id="UP000039046">
    <property type="component" value="Unassembled WGS sequence"/>
</dbReference>
<dbReference type="STRING" id="1531966.A0A0A1TCW1"/>
<dbReference type="PANTHER" id="PTHR24223">
    <property type="entry name" value="ATP-BINDING CASSETTE SUB-FAMILY C"/>
    <property type="match status" value="1"/>
</dbReference>
<feature type="compositionally biased region" description="Basic and acidic residues" evidence="8">
    <location>
        <begin position="460"/>
        <end position="474"/>
    </location>
</feature>
<dbReference type="PROSITE" id="PS50893">
    <property type="entry name" value="ABC_TRANSPORTER_2"/>
    <property type="match status" value="1"/>
</dbReference>
<dbReference type="GO" id="GO:0016020">
    <property type="term" value="C:membrane"/>
    <property type="evidence" value="ECO:0007669"/>
    <property type="project" value="UniProtKB-SubCell"/>
</dbReference>
<protein>
    <recommendedName>
        <fullName evidence="14">ABC transporter domain-containing protein</fullName>
    </recommendedName>
</protein>
<dbReference type="GO" id="GO:0016887">
    <property type="term" value="F:ATP hydrolysis activity"/>
    <property type="evidence" value="ECO:0007669"/>
    <property type="project" value="InterPro"/>
</dbReference>
<evidence type="ECO:0000256" key="7">
    <source>
        <dbReference type="ARBA" id="ARBA00023136"/>
    </source>
</evidence>
<evidence type="ECO:0000313" key="12">
    <source>
        <dbReference type="EMBL" id="CEJ83703.1"/>
    </source>
</evidence>
<dbReference type="PANTHER" id="PTHR24223:SF404">
    <property type="entry name" value="ABC MULTIDRUG TRANSPORTER (EUROFUNG)-RELATED"/>
    <property type="match status" value="1"/>
</dbReference>
<feature type="transmembrane region" description="Helical" evidence="9">
    <location>
        <begin position="124"/>
        <end position="149"/>
    </location>
</feature>
<evidence type="ECO:0000256" key="4">
    <source>
        <dbReference type="ARBA" id="ARBA00022741"/>
    </source>
</evidence>
<feature type="transmembrane region" description="Helical" evidence="9">
    <location>
        <begin position="45"/>
        <end position="63"/>
    </location>
</feature>
<keyword evidence="4" id="KW-0547">Nucleotide-binding</keyword>
<evidence type="ECO:0000256" key="8">
    <source>
        <dbReference type="SAM" id="MobiDB-lite"/>
    </source>
</evidence>
<dbReference type="Pfam" id="PF00005">
    <property type="entry name" value="ABC_tran"/>
    <property type="match status" value="1"/>
</dbReference>
<dbReference type="GO" id="GO:0140359">
    <property type="term" value="F:ABC-type transporter activity"/>
    <property type="evidence" value="ECO:0007669"/>
    <property type="project" value="InterPro"/>
</dbReference>
<keyword evidence="7 9" id="KW-0472">Membrane</keyword>
<name>A0A0A1TCW1_9HYPO</name>
<dbReference type="SUPFAM" id="SSF90123">
    <property type="entry name" value="ABC transporter transmembrane region"/>
    <property type="match status" value="1"/>
</dbReference>